<dbReference type="EMBL" id="BMOK01000005">
    <property type="protein sequence ID" value="GGL52895.1"/>
    <property type="molecule type" value="Genomic_DNA"/>
</dbReference>
<accession>A0A917S4J8</accession>
<keyword evidence="7 9" id="KW-0472">Membrane</keyword>
<feature type="transmembrane region" description="Helical" evidence="9">
    <location>
        <begin position="7"/>
        <end position="25"/>
    </location>
</feature>
<name>A0A917S4J8_9BACL</name>
<dbReference type="RefSeq" id="WP_188802585.1">
    <property type="nucleotide sequence ID" value="NZ_BMOK01000005.1"/>
</dbReference>
<keyword evidence="4 9" id="KW-0812">Transmembrane</keyword>
<evidence type="ECO:0000256" key="4">
    <source>
        <dbReference type="ARBA" id="ARBA00022692"/>
    </source>
</evidence>
<dbReference type="Gene3D" id="1.10.3860.10">
    <property type="entry name" value="Sodium:dicarboxylate symporter"/>
    <property type="match status" value="1"/>
</dbReference>
<dbReference type="SUPFAM" id="SSF118215">
    <property type="entry name" value="Proton glutamate symport protein"/>
    <property type="match status" value="1"/>
</dbReference>
<dbReference type="PANTHER" id="PTHR42865:SF1">
    <property type="entry name" value="AEROBIC C4-DICARBOXYLATE TRANSPORT PROTEIN"/>
    <property type="match status" value="1"/>
</dbReference>
<keyword evidence="2" id="KW-0813">Transport</keyword>
<evidence type="ECO:0000256" key="6">
    <source>
        <dbReference type="ARBA" id="ARBA00022989"/>
    </source>
</evidence>
<keyword evidence="6 9" id="KW-1133">Transmembrane helix</keyword>
<keyword evidence="3" id="KW-1003">Cell membrane</keyword>
<keyword evidence="5" id="KW-0769">Symport</keyword>
<dbReference type="Pfam" id="PF00375">
    <property type="entry name" value="SDF"/>
    <property type="match status" value="1"/>
</dbReference>
<organism evidence="10 11">
    <name type="scientific">Sporolactobacillus putidus</name>
    <dbReference type="NCBI Taxonomy" id="492735"/>
    <lineage>
        <taxon>Bacteria</taxon>
        <taxon>Bacillati</taxon>
        <taxon>Bacillota</taxon>
        <taxon>Bacilli</taxon>
        <taxon>Bacillales</taxon>
        <taxon>Sporolactobacillaceae</taxon>
        <taxon>Sporolactobacillus</taxon>
    </lineage>
</organism>
<dbReference type="Proteomes" id="UP000654670">
    <property type="component" value="Unassembled WGS sequence"/>
</dbReference>
<dbReference type="PROSITE" id="PS00714">
    <property type="entry name" value="NA_DICARBOXYL_SYMP_2"/>
    <property type="match status" value="1"/>
</dbReference>
<comment type="subcellular location">
    <subcellularLocation>
        <location evidence="1">Cell membrane</location>
        <topology evidence="1">Multi-pass membrane protein</topology>
    </subcellularLocation>
</comment>
<dbReference type="GO" id="GO:0005886">
    <property type="term" value="C:plasma membrane"/>
    <property type="evidence" value="ECO:0007669"/>
    <property type="project" value="UniProtKB-SubCell"/>
</dbReference>
<keyword evidence="11" id="KW-1185">Reference proteome</keyword>
<evidence type="ECO:0000313" key="10">
    <source>
        <dbReference type="EMBL" id="GGL52895.1"/>
    </source>
</evidence>
<reference evidence="10" key="2">
    <citation type="submission" date="2020-09" db="EMBL/GenBank/DDBJ databases">
        <authorList>
            <person name="Sun Q."/>
            <person name="Ohkuma M."/>
        </authorList>
    </citation>
    <scope>NUCLEOTIDE SEQUENCE</scope>
    <source>
        <strain evidence="10">JCM 15325</strain>
    </source>
</reference>
<evidence type="ECO:0000256" key="9">
    <source>
        <dbReference type="SAM" id="Phobius"/>
    </source>
</evidence>
<dbReference type="InterPro" id="IPR018107">
    <property type="entry name" value="Na-dicarboxylate_symporter_CS"/>
</dbReference>
<feature type="transmembrane region" description="Helical" evidence="9">
    <location>
        <begin position="225"/>
        <end position="247"/>
    </location>
</feature>
<protein>
    <submittedName>
        <fullName evidence="10">C4-dicarboxylate transport protein</fullName>
    </submittedName>
</protein>
<feature type="transmembrane region" description="Helical" evidence="9">
    <location>
        <begin position="45"/>
        <end position="63"/>
    </location>
</feature>
<dbReference type="NCBIfam" id="NF002461">
    <property type="entry name" value="PRK01663.1"/>
    <property type="match status" value="1"/>
</dbReference>
<dbReference type="GO" id="GO:0015141">
    <property type="term" value="F:succinate transmembrane transporter activity"/>
    <property type="evidence" value="ECO:0007669"/>
    <property type="project" value="TreeGrafter"/>
</dbReference>
<dbReference type="FunFam" id="1.10.3860.10:FF:000001">
    <property type="entry name" value="C4-dicarboxylate transport protein"/>
    <property type="match status" value="1"/>
</dbReference>
<evidence type="ECO:0000256" key="2">
    <source>
        <dbReference type="ARBA" id="ARBA00022448"/>
    </source>
</evidence>
<dbReference type="PRINTS" id="PR00173">
    <property type="entry name" value="EDTRNSPORT"/>
</dbReference>
<dbReference type="GO" id="GO:0015366">
    <property type="term" value="F:malate:proton symporter activity"/>
    <property type="evidence" value="ECO:0007669"/>
    <property type="project" value="TreeGrafter"/>
</dbReference>
<feature type="transmembrane region" description="Helical" evidence="9">
    <location>
        <begin position="75"/>
        <end position="97"/>
    </location>
</feature>
<dbReference type="GO" id="GO:0015138">
    <property type="term" value="F:fumarate transmembrane transporter activity"/>
    <property type="evidence" value="ECO:0007669"/>
    <property type="project" value="TreeGrafter"/>
</dbReference>
<gene>
    <name evidence="10" type="primary">dctA</name>
    <name evidence="10" type="ORF">GCM10007968_16150</name>
</gene>
<proteinExistence type="predicted"/>
<evidence type="ECO:0000256" key="5">
    <source>
        <dbReference type="ARBA" id="ARBA00022847"/>
    </source>
</evidence>
<evidence type="ECO:0000256" key="8">
    <source>
        <dbReference type="SAM" id="MobiDB-lite"/>
    </source>
</evidence>
<comment type="caution">
    <text evidence="10">The sequence shown here is derived from an EMBL/GenBank/DDBJ whole genome shotgun (WGS) entry which is preliminary data.</text>
</comment>
<sequence>MRLLKNLTFQVIVAIISGILVGFFWPGIGTHLQALGTTFINAVKMVIAPIIFLTIVVGISRMGNMKKVGKVGGKALIYFEVVTTIALIIGLVVVHLLQPGSGLDPAKMPSGDVSKFTSGSSTGMNWTEFFLNIIPSNVIDAFARGDILQVLFFSVLFGFGLSALGKKGQPLVDFFDQVSQVFFKIIEYIMYAAPIGAFGAMAYTISNFGLQTIGPLVKLMISVYVTMALFIFVVLMLICKLAGFNLFTYLRYIKDEILIVFGTSSSEAALPRMMDKLERLGCEKSVVGLVIPAGYSFNLDGTSIYLTMAVVFLAQVFHVPLDLGQQIAIILILMLTSKGAAAVTGGGFIVLASTLTAMHVIPIAGLGLLLGVDRFMSEARAITNLIGNGIATIVISKSEKAFDKKKEQQALYAMRHPEQGGVFHEGPVSPVQNGPLS</sequence>
<evidence type="ECO:0000313" key="11">
    <source>
        <dbReference type="Proteomes" id="UP000654670"/>
    </source>
</evidence>
<evidence type="ECO:0000256" key="3">
    <source>
        <dbReference type="ARBA" id="ARBA00022475"/>
    </source>
</evidence>
<dbReference type="PANTHER" id="PTHR42865">
    <property type="entry name" value="PROTON/GLUTAMATE-ASPARTATE SYMPORTER"/>
    <property type="match status" value="1"/>
</dbReference>
<feature type="region of interest" description="Disordered" evidence="8">
    <location>
        <begin position="418"/>
        <end position="437"/>
    </location>
</feature>
<dbReference type="AlphaFoldDB" id="A0A917S4J8"/>
<dbReference type="GO" id="GO:0070778">
    <property type="term" value="P:L-aspartate transmembrane transport"/>
    <property type="evidence" value="ECO:0007669"/>
    <property type="project" value="TreeGrafter"/>
</dbReference>
<dbReference type="InterPro" id="IPR036458">
    <property type="entry name" value="Na:dicarbo_symporter_sf"/>
</dbReference>
<feature type="transmembrane region" description="Helical" evidence="9">
    <location>
        <begin position="357"/>
        <end position="376"/>
    </location>
</feature>
<evidence type="ECO:0000256" key="7">
    <source>
        <dbReference type="ARBA" id="ARBA00023136"/>
    </source>
</evidence>
<feature type="transmembrane region" description="Helical" evidence="9">
    <location>
        <begin position="147"/>
        <end position="164"/>
    </location>
</feature>
<reference evidence="10" key="1">
    <citation type="journal article" date="2014" name="Int. J. Syst. Evol. Microbiol.">
        <title>Complete genome sequence of Corynebacterium casei LMG S-19264T (=DSM 44701T), isolated from a smear-ripened cheese.</title>
        <authorList>
            <consortium name="US DOE Joint Genome Institute (JGI-PGF)"/>
            <person name="Walter F."/>
            <person name="Albersmeier A."/>
            <person name="Kalinowski J."/>
            <person name="Ruckert C."/>
        </authorList>
    </citation>
    <scope>NUCLEOTIDE SEQUENCE</scope>
    <source>
        <strain evidence="10">JCM 15325</strain>
    </source>
</reference>
<feature type="transmembrane region" description="Helical" evidence="9">
    <location>
        <begin position="185"/>
        <end position="205"/>
    </location>
</feature>
<dbReference type="InterPro" id="IPR001991">
    <property type="entry name" value="Na-dicarboxylate_symporter"/>
</dbReference>
<evidence type="ECO:0000256" key="1">
    <source>
        <dbReference type="ARBA" id="ARBA00004651"/>
    </source>
</evidence>